<gene>
    <name evidence="1" type="ORF">FO435_04880</name>
</gene>
<evidence type="ECO:0000313" key="1">
    <source>
        <dbReference type="EMBL" id="TVV27257.1"/>
    </source>
</evidence>
<reference evidence="1 2" key="1">
    <citation type="submission" date="2019-07" db="EMBL/GenBank/DDBJ databases">
        <title>Genome sequence of Weissella cibaria GK1.</title>
        <authorList>
            <person name="Choi H.-J."/>
        </authorList>
    </citation>
    <scope>NUCLEOTIDE SEQUENCE [LARGE SCALE GENOMIC DNA]</scope>
    <source>
        <strain evidence="1 2">GK1</strain>
    </source>
</reference>
<organism evidence="1 2">
    <name type="scientific">Weissella cibaria</name>
    <dbReference type="NCBI Taxonomy" id="137591"/>
    <lineage>
        <taxon>Bacteria</taxon>
        <taxon>Bacillati</taxon>
        <taxon>Bacillota</taxon>
        <taxon>Bacilli</taxon>
        <taxon>Lactobacillales</taxon>
        <taxon>Lactobacillaceae</taxon>
        <taxon>Weissella</taxon>
    </lineage>
</organism>
<sequence length="298" mass="33422">MDLLIKKGDVPQRLSELGVIVTDISRGTPSLDIQTQSVAFKNGKKFQNATHSEKAITVTGYYYAAGIEADLGMQDKLNGVFGSLEPYFIAEMIDERQDMYGYERPGESQNPIMQQLSNDGVQDQMVTYVDYNHSAYKYGFIVLLSDVIDYETQGKVGDRILTKITLSFVTTGVPYGITEPVDIDLTGQTSIPYAGTTGVSQFDWPFYFELTASEAQSYTFDFTVGRQKFTYTAKGKVMIKKGDVFLLNGISFKLNQANINDQTNIQEFELLPNDTLQVPFKTTFKGDVIIKNKVDFYI</sequence>
<name>A0A9Q8JH43_9LACO</name>
<dbReference type="Proteomes" id="UP000320012">
    <property type="component" value="Unassembled WGS sequence"/>
</dbReference>
<protein>
    <submittedName>
        <fullName evidence="1">Phage tail protein</fullName>
    </submittedName>
</protein>
<dbReference type="EMBL" id="VNHC01000002">
    <property type="protein sequence ID" value="TVV27257.1"/>
    <property type="molecule type" value="Genomic_DNA"/>
</dbReference>
<comment type="caution">
    <text evidence="1">The sequence shown here is derived from an EMBL/GenBank/DDBJ whole genome shotgun (WGS) entry which is preliminary data.</text>
</comment>
<dbReference type="RefSeq" id="WP_145463788.1">
    <property type="nucleotide sequence ID" value="NZ_VNHC01000002.1"/>
</dbReference>
<evidence type="ECO:0000313" key="2">
    <source>
        <dbReference type="Proteomes" id="UP000320012"/>
    </source>
</evidence>
<proteinExistence type="predicted"/>
<accession>A0A9Q8JH43</accession>
<dbReference type="AlphaFoldDB" id="A0A9Q8JH43"/>